<keyword evidence="5" id="KW-0067">ATP-binding</keyword>
<dbReference type="AlphaFoldDB" id="A0A9W8BJ79"/>
<dbReference type="InterPro" id="IPR043926">
    <property type="entry name" value="ABCG_dom"/>
</dbReference>
<proteinExistence type="predicted"/>
<evidence type="ECO:0000313" key="11">
    <source>
        <dbReference type="EMBL" id="KAJ2007028.1"/>
    </source>
</evidence>
<dbReference type="SUPFAM" id="SSF52540">
    <property type="entry name" value="P-loop containing nucleoside triphosphate hydrolases"/>
    <property type="match status" value="1"/>
</dbReference>
<dbReference type="InterPro" id="IPR013525">
    <property type="entry name" value="ABC2_TM"/>
</dbReference>
<dbReference type="GO" id="GO:0005524">
    <property type="term" value="F:ATP binding"/>
    <property type="evidence" value="ECO:0007669"/>
    <property type="project" value="UniProtKB-KW"/>
</dbReference>
<dbReference type="Gene3D" id="3.40.50.300">
    <property type="entry name" value="P-loop containing nucleotide triphosphate hydrolases"/>
    <property type="match status" value="1"/>
</dbReference>
<dbReference type="Proteomes" id="UP001150907">
    <property type="component" value="Unassembled WGS sequence"/>
</dbReference>
<keyword evidence="3 9" id="KW-0812">Transmembrane</keyword>
<evidence type="ECO:0000256" key="3">
    <source>
        <dbReference type="ARBA" id="ARBA00022692"/>
    </source>
</evidence>
<evidence type="ECO:0000256" key="4">
    <source>
        <dbReference type="ARBA" id="ARBA00022741"/>
    </source>
</evidence>
<dbReference type="GO" id="GO:0016020">
    <property type="term" value="C:membrane"/>
    <property type="evidence" value="ECO:0007669"/>
    <property type="project" value="UniProtKB-SubCell"/>
</dbReference>
<comment type="subcellular location">
    <subcellularLocation>
        <location evidence="1">Membrane</location>
        <topology evidence="1">Multi-pass membrane protein</topology>
    </subcellularLocation>
</comment>
<feature type="transmembrane region" description="Helical" evidence="9">
    <location>
        <begin position="533"/>
        <end position="554"/>
    </location>
</feature>
<dbReference type="PANTHER" id="PTHR48041:SF122">
    <property type="entry name" value="ABC TRANSPORTER DOMAIN-CONTAINING PROTEIN"/>
    <property type="match status" value="1"/>
</dbReference>
<dbReference type="InterPro" id="IPR027417">
    <property type="entry name" value="P-loop_NTPase"/>
</dbReference>
<feature type="transmembrane region" description="Helical" evidence="9">
    <location>
        <begin position="498"/>
        <end position="521"/>
    </location>
</feature>
<keyword evidence="7 9" id="KW-0472">Membrane</keyword>
<evidence type="ECO:0000256" key="9">
    <source>
        <dbReference type="SAM" id="Phobius"/>
    </source>
</evidence>
<dbReference type="Pfam" id="PF01061">
    <property type="entry name" value="ABC2_membrane"/>
    <property type="match status" value="1"/>
</dbReference>
<dbReference type="Pfam" id="PF19055">
    <property type="entry name" value="ABC2_membrane_7"/>
    <property type="match status" value="1"/>
</dbReference>
<dbReference type="Pfam" id="PF00005">
    <property type="entry name" value="ABC_tran"/>
    <property type="match status" value="1"/>
</dbReference>
<accession>A0A9W8BJ79</accession>
<dbReference type="GO" id="GO:0140359">
    <property type="term" value="F:ABC-type transporter activity"/>
    <property type="evidence" value="ECO:0007669"/>
    <property type="project" value="InterPro"/>
</dbReference>
<feature type="domain" description="ABC transporter" evidence="10">
    <location>
        <begin position="63"/>
        <end position="312"/>
    </location>
</feature>
<evidence type="ECO:0000256" key="1">
    <source>
        <dbReference type="ARBA" id="ARBA00004141"/>
    </source>
</evidence>
<dbReference type="InterPro" id="IPR017871">
    <property type="entry name" value="ABC_transporter-like_CS"/>
</dbReference>
<keyword evidence="2" id="KW-0813">Transport</keyword>
<dbReference type="EMBL" id="JANBQF010000039">
    <property type="protein sequence ID" value="KAJ2007028.1"/>
    <property type="molecule type" value="Genomic_DNA"/>
</dbReference>
<sequence length="677" mass="74844">MSSKHDGVQRDTAAQQHLLTSPMCAIPGDDVRLAKSPESTPSNILPSDPLGTSGSQPREQAVLLWDNVTYEVDTKVKSTTTNRVILNRVSGQVHAGETIAIIGSSGAGKTTLLNVLSGRITDGRLSGKVLYCGAKRHPGSFRRVSAYVQQDDIMHTLLTVQETLLYAATLRLPNSQYSPERKAERVNAVLKQLRLEGIKDSQIGSTKARGISGGERKRVSIGVELLTDPRILFLDEPTSGLDSNSSQLAVELVRKVATERHIAALMTIHQPSARIFNMFDKVILLSQGHVIFFGPTSSAIDYFANIGYQCPVHENPADYFVDLMTLDYRSEETLVESKMRVTELAYSFLQHKLKLAALEYTKAAEAAQTCSRNVDHDAGYNAAPLSASDSPAVLQARNGWIYEYKTLARRDWLNLMRNIPFLASQAVQSLATALLVGFMFFYLKHDAASVQNRLGVLYVVALNATFPIIMPALYAFFDERDIMLRERSAAVYRVTTFYISKATTFMPVALTSSAVFITGVYFISHLTFGASKFFATLGVLSCLNIVSISFMLLVGSAVRTMDVAFVIAPGIVTIELLFGGLLANPKGITPAIKWIRWINPVHYAYAAFVQNEFSDLQFDCIPGSMCFLNGWQVIQAYGMGRFAIWQNAMMLLVIAAIFYVAGYALLRWRAKPKYIWV</sequence>
<feature type="transmembrane region" description="Helical" evidence="9">
    <location>
        <begin position="563"/>
        <end position="583"/>
    </location>
</feature>
<protein>
    <recommendedName>
        <fullName evidence="10">ABC transporter domain-containing protein</fullName>
    </recommendedName>
</protein>
<evidence type="ECO:0000313" key="12">
    <source>
        <dbReference type="Proteomes" id="UP001150907"/>
    </source>
</evidence>
<feature type="transmembrane region" description="Helical" evidence="9">
    <location>
        <begin position="455"/>
        <end position="477"/>
    </location>
</feature>
<feature type="transmembrane region" description="Helical" evidence="9">
    <location>
        <begin position="644"/>
        <end position="666"/>
    </location>
</feature>
<dbReference type="InterPro" id="IPR003593">
    <property type="entry name" value="AAA+_ATPase"/>
</dbReference>
<evidence type="ECO:0000256" key="7">
    <source>
        <dbReference type="ARBA" id="ARBA00023136"/>
    </source>
</evidence>
<evidence type="ECO:0000256" key="6">
    <source>
        <dbReference type="ARBA" id="ARBA00022989"/>
    </source>
</evidence>
<dbReference type="PROSITE" id="PS00211">
    <property type="entry name" value="ABC_TRANSPORTER_1"/>
    <property type="match status" value="1"/>
</dbReference>
<dbReference type="PROSITE" id="PS50893">
    <property type="entry name" value="ABC_TRANSPORTER_2"/>
    <property type="match status" value="1"/>
</dbReference>
<evidence type="ECO:0000256" key="2">
    <source>
        <dbReference type="ARBA" id="ARBA00022448"/>
    </source>
</evidence>
<dbReference type="InterPro" id="IPR050352">
    <property type="entry name" value="ABCG_transporters"/>
</dbReference>
<gene>
    <name evidence="11" type="ORF">H4R26_001027</name>
</gene>
<keyword evidence="12" id="KW-1185">Reference proteome</keyword>
<reference evidence="11" key="1">
    <citation type="submission" date="2022-07" db="EMBL/GenBank/DDBJ databases">
        <title>Phylogenomic reconstructions and comparative analyses of Kickxellomycotina fungi.</title>
        <authorList>
            <person name="Reynolds N.K."/>
            <person name="Stajich J.E."/>
            <person name="Barry K."/>
            <person name="Grigoriev I.V."/>
            <person name="Crous P."/>
            <person name="Smith M.E."/>
        </authorList>
    </citation>
    <scope>NUCLEOTIDE SEQUENCE</scope>
    <source>
        <strain evidence="11">IMI 214461</strain>
    </source>
</reference>
<dbReference type="GO" id="GO:0016887">
    <property type="term" value="F:ATP hydrolysis activity"/>
    <property type="evidence" value="ECO:0007669"/>
    <property type="project" value="InterPro"/>
</dbReference>
<evidence type="ECO:0000256" key="5">
    <source>
        <dbReference type="ARBA" id="ARBA00022840"/>
    </source>
</evidence>
<organism evidence="11 12">
    <name type="scientific">Coemansia thaxteri</name>
    <dbReference type="NCBI Taxonomy" id="2663907"/>
    <lineage>
        <taxon>Eukaryota</taxon>
        <taxon>Fungi</taxon>
        <taxon>Fungi incertae sedis</taxon>
        <taxon>Zoopagomycota</taxon>
        <taxon>Kickxellomycotina</taxon>
        <taxon>Kickxellomycetes</taxon>
        <taxon>Kickxellales</taxon>
        <taxon>Kickxellaceae</taxon>
        <taxon>Coemansia</taxon>
    </lineage>
</organism>
<dbReference type="SMART" id="SM00382">
    <property type="entry name" value="AAA"/>
    <property type="match status" value="1"/>
</dbReference>
<dbReference type="OrthoDB" id="66620at2759"/>
<keyword evidence="6 9" id="KW-1133">Transmembrane helix</keyword>
<comment type="caution">
    <text evidence="11">The sequence shown here is derived from an EMBL/GenBank/DDBJ whole genome shotgun (WGS) entry which is preliminary data.</text>
</comment>
<evidence type="ECO:0000259" key="10">
    <source>
        <dbReference type="PROSITE" id="PS50893"/>
    </source>
</evidence>
<keyword evidence="4" id="KW-0547">Nucleotide-binding</keyword>
<name>A0A9W8BJ79_9FUNG</name>
<evidence type="ECO:0000256" key="8">
    <source>
        <dbReference type="SAM" id="MobiDB-lite"/>
    </source>
</evidence>
<feature type="region of interest" description="Disordered" evidence="8">
    <location>
        <begin position="1"/>
        <end position="57"/>
    </location>
</feature>
<feature type="transmembrane region" description="Helical" evidence="9">
    <location>
        <begin position="419"/>
        <end position="443"/>
    </location>
</feature>
<dbReference type="PANTHER" id="PTHR48041">
    <property type="entry name" value="ABC TRANSPORTER G FAMILY MEMBER 28"/>
    <property type="match status" value="1"/>
</dbReference>
<dbReference type="InterPro" id="IPR003439">
    <property type="entry name" value="ABC_transporter-like_ATP-bd"/>
</dbReference>
<feature type="compositionally biased region" description="Polar residues" evidence="8">
    <location>
        <begin position="37"/>
        <end position="57"/>
    </location>
</feature>